<dbReference type="InterPro" id="IPR054722">
    <property type="entry name" value="PolX-like_BBD"/>
</dbReference>
<feature type="compositionally biased region" description="Polar residues" evidence="1">
    <location>
        <begin position="130"/>
        <end position="152"/>
    </location>
</feature>
<gene>
    <name evidence="5" type="ORF">Tco_0706967</name>
</gene>
<feature type="compositionally biased region" description="Polar residues" evidence="1">
    <location>
        <begin position="109"/>
        <end position="119"/>
    </location>
</feature>
<dbReference type="Pfam" id="PF22936">
    <property type="entry name" value="Pol_BBD"/>
    <property type="match status" value="1"/>
</dbReference>
<feature type="domain" description="Reverse transcriptase Ty1/copia-type" evidence="2">
    <location>
        <begin position="615"/>
        <end position="706"/>
    </location>
</feature>
<dbReference type="Proteomes" id="UP001151760">
    <property type="component" value="Unassembled WGS sequence"/>
</dbReference>
<evidence type="ECO:0000256" key="1">
    <source>
        <dbReference type="SAM" id="MobiDB-lite"/>
    </source>
</evidence>
<feature type="region of interest" description="Disordered" evidence="1">
    <location>
        <begin position="105"/>
        <end position="192"/>
    </location>
</feature>
<dbReference type="EMBL" id="BQNB010010207">
    <property type="protein sequence ID" value="GJS74126.1"/>
    <property type="molecule type" value="Genomic_DNA"/>
</dbReference>
<feature type="domain" description="GAG-pre-integrase" evidence="3">
    <location>
        <begin position="433"/>
        <end position="490"/>
    </location>
</feature>
<keyword evidence="6" id="KW-1185">Reference proteome</keyword>
<dbReference type="Pfam" id="PF07727">
    <property type="entry name" value="RVT_2"/>
    <property type="match status" value="1"/>
</dbReference>
<dbReference type="InterPro" id="IPR013103">
    <property type="entry name" value="RVT_2"/>
</dbReference>
<evidence type="ECO:0000313" key="5">
    <source>
        <dbReference type="EMBL" id="GJS74126.1"/>
    </source>
</evidence>
<evidence type="ECO:0000259" key="2">
    <source>
        <dbReference type="Pfam" id="PF07727"/>
    </source>
</evidence>
<evidence type="ECO:0000259" key="4">
    <source>
        <dbReference type="Pfam" id="PF22936"/>
    </source>
</evidence>
<proteinExistence type="predicted"/>
<evidence type="ECO:0000259" key="3">
    <source>
        <dbReference type="Pfam" id="PF13976"/>
    </source>
</evidence>
<comment type="caution">
    <text evidence="5">The sequence shown here is derived from an EMBL/GenBank/DDBJ whole genome shotgun (WGS) entry which is preliminary data.</text>
</comment>
<evidence type="ECO:0000313" key="6">
    <source>
        <dbReference type="Proteomes" id="UP001151760"/>
    </source>
</evidence>
<reference evidence="5" key="2">
    <citation type="submission" date="2022-01" db="EMBL/GenBank/DDBJ databases">
        <authorList>
            <person name="Yamashiro T."/>
            <person name="Shiraishi A."/>
            <person name="Satake H."/>
            <person name="Nakayama K."/>
        </authorList>
    </citation>
    <scope>NUCLEOTIDE SEQUENCE</scope>
</reference>
<protein>
    <submittedName>
        <fullName evidence="5">Retrovirus-related pol polyprotein from transposon TNT 1-94</fullName>
    </submittedName>
</protein>
<organism evidence="5 6">
    <name type="scientific">Tanacetum coccineum</name>
    <dbReference type="NCBI Taxonomy" id="301880"/>
    <lineage>
        <taxon>Eukaryota</taxon>
        <taxon>Viridiplantae</taxon>
        <taxon>Streptophyta</taxon>
        <taxon>Embryophyta</taxon>
        <taxon>Tracheophyta</taxon>
        <taxon>Spermatophyta</taxon>
        <taxon>Magnoliopsida</taxon>
        <taxon>eudicotyledons</taxon>
        <taxon>Gunneridae</taxon>
        <taxon>Pentapetalae</taxon>
        <taxon>asterids</taxon>
        <taxon>campanulids</taxon>
        <taxon>Asterales</taxon>
        <taxon>Asteraceae</taxon>
        <taxon>Asteroideae</taxon>
        <taxon>Anthemideae</taxon>
        <taxon>Anthemidinae</taxon>
        <taxon>Tanacetum</taxon>
    </lineage>
</organism>
<dbReference type="InterPro" id="IPR025724">
    <property type="entry name" value="GAG-pre-integrase_dom"/>
</dbReference>
<name>A0ABQ4Y8X8_9ASTR</name>
<reference evidence="5" key="1">
    <citation type="journal article" date="2022" name="Int. J. Mol. Sci.">
        <title>Draft Genome of Tanacetum Coccineum: Genomic Comparison of Closely Related Tanacetum-Family Plants.</title>
        <authorList>
            <person name="Yamashiro T."/>
            <person name="Shiraishi A."/>
            <person name="Nakayama K."/>
            <person name="Satake H."/>
        </authorList>
    </citation>
    <scope>NUCLEOTIDE SEQUENCE</scope>
</reference>
<accession>A0ABQ4Y8X8</accession>
<feature type="domain" description="Retrovirus-related Pol polyprotein from transposon TNT 1-94-like beta-barrel" evidence="4">
    <location>
        <begin position="331"/>
        <end position="403"/>
    </location>
</feature>
<feature type="compositionally biased region" description="Polar residues" evidence="1">
    <location>
        <begin position="178"/>
        <end position="190"/>
    </location>
</feature>
<dbReference type="Pfam" id="PF13976">
    <property type="entry name" value="gag_pre-integrs"/>
    <property type="match status" value="1"/>
</dbReference>
<sequence>MEAAVDQCSVDKNAFEIQIKQLRIDNDQLLKQIMSQEIVHIVVNSVDILNVNKSCVDECNKCLELKTELLKKKDLIEKDTCPSLTKPCEKLVAVTPMNKDKKVRFVEPVTSSSNIPKQTDSLRTKDSNKPLLTSTGVNTTTSASGSKPSGNTKKNRISRPPSSNQKNKVEEHPRKVKSSLNKTNSVSEPISNAHVKHSMRNDKFGSICAICNKYLFDANHDMCLIDYVNVRSKSESKRNKMRKVWKPTGKVFTKVGYSWKPTGRIFTIVGNRCPLTRITSTKEVPLKESTITTIVTPSPELKVYNRKPKASRSVGSIFFSYRLQVVQIVMWYLDSRCSKYLTENHSQLINFVSNFFGTVIFGNDHIYKIMGYEDYQMQNVIISQVYDVEGLGHNLFSVRQFCDSDLEVAFCKHTCFIRDLDGVDLLKGSRGSNLYTFYMENLLLSSPICLLSKVSKTKSWLWHRRLSHLNFDYITSLTKQDLARGLPKPKVLEGSLVLHPSETMVFHNEDGNPARANIKQALGYLKDGDGDGNSQPHKGVKASANSDVMYFFTSAQDGDPSQDDVRLCLGDDLKKAQDHSQRQAYKEALTESCWIEAMQEELNEFKRLEVWELEEGIDFKESFALVTRIEAICIFIAFVAHMNMIVYQMDMNTAFLNGILREEVYVSQPDGFVDLENPNHVYKLKKVLYSLKQAPQAWYDLLSSLLLS</sequence>